<keyword evidence="8" id="KW-1185">Reference proteome</keyword>
<dbReference type="EC" id="2.7.4.3" evidence="7"/>
<name>E8T4Z4_THEA1</name>
<dbReference type="GO" id="GO:0005524">
    <property type="term" value="F:ATP binding"/>
    <property type="evidence" value="ECO:0007669"/>
    <property type="project" value="UniProtKB-KW"/>
</dbReference>
<evidence type="ECO:0000256" key="6">
    <source>
        <dbReference type="ARBA" id="ARBA00022840"/>
    </source>
</evidence>
<dbReference type="EMBL" id="CP002444">
    <property type="protein sequence ID" value="ADU97526.1"/>
    <property type="molecule type" value="Genomic_DNA"/>
</dbReference>
<dbReference type="InterPro" id="IPR020618">
    <property type="entry name" value="Adenyl_kinase_AK6"/>
</dbReference>
<gene>
    <name evidence="7" type="ordered locus">Theam_1568</name>
</gene>
<dbReference type="STRING" id="648996.Theam_1568"/>
<accession>E8T4Z4</accession>
<dbReference type="GO" id="GO:0004017">
    <property type="term" value="F:AMP kinase activity"/>
    <property type="evidence" value="ECO:0007669"/>
    <property type="project" value="UniProtKB-EC"/>
</dbReference>
<dbReference type="OrthoDB" id="1201990at2"/>
<dbReference type="RefSeq" id="WP_013538312.1">
    <property type="nucleotide sequence ID" value="NC_014926.1"/>
</dbReference>
<dbReference type="InterPro" id="IPR027417">
    <property type="entry name" value="P-loop_NTPase"/>
</dbReference>
<dbReference type="PANTHER" id="PTHR12595:SF0">
    <property type="entry name" value="ADENYLATE KINASE ISOENZYME 6"/>
    <property type="match status" value="1"/>
</dbReference>
<keyword evidence="5 7" id="KW-0418">Kinase</keyword>
<sequence length="172" mass="19371">MRITITGTPGTGKSTVAKLLAERLKLPLFELSRLVREEKLYSELDDERNALVVDPEKLKSYFENRNAFIAEGLVAHLIPADLLVILRASPETVRKRLAPRNYPPAKVEENVEAERFAVIATEALENPLAERVIHIDTTNRIPEQVAELIERAVKGEEIFEDVDWLETEGNSG</sequence>
<dbReference type="SUPFAM" id="SSF52540">
    <property type="entry name" value="P-loop containing nucleoside triphosphate hydrolases"/>
    <property type="match status" value="1"/>
</dbReference>
<dbReference type="Proteomes" id="UP000006362">
    <property type="component" value="Chromosome"/>
</dbReference>
<dbReference type="GO" id="GO:0006364">
    <property type="term" value="P:rRNA processing"/>
    <property type="evidence" value="ECO:0007669"/>
    <property type="project" value="UniProtKB-KW"/>
</dbReference>
<keyword evidence="3 7" id="KW-0808">Transferase</keyword>
<protein>
    <submittedName>
        <fullName evidence="7">Adenylate kinase</fullName>
        <ecNumber evidence="7">2.7.4.3</ecNumber>
    </submittedName>
</protein>
<keyword evidence="6" id="KW-0067">ATP-binding</keyword>
<evidence type="ECO:0000256" key="5">
    <source>
        <dbReference type="ARBA" id="ARBA00022777"/>
    </source>
</evidence>
<dbReference type="Pfam" id="PF13238">
    <property type="entry name" value="AAA_18"/>
    <property type="match status" value="1"/>
</dbReference>
<dbReference type="PANTHER" id="PTHR12595">
    <property type="entry name" value="POS9-ACTIVATING FACTOR FAP7-RELATED"/>
    <property type="match status" value="1"/>
</dbReference>
<organism evidence="7 8">
    <name type="scientific">Thermovibrio ammonificans (strain DSM 15698 / JCM 12110 / HB-1)</name>
    <dbReference type="NCBI Taxonomy" id="648996"/>
    <lineage>
        <taxon>Bacteria</taxon>
        <taxon>Pseudomonadati</taxon>
        <taxon>Aquificota</taxon>
        <taxon>Aquificia</taxon>
        <taxon>Desulfurobacteriales</taxon>
        <taxon>Desulfurobacteriaceae</taxon>
        <taxon>Thermovibrio</taxon>
    </lineage>
</organism>
<dbReference type="eggNOG" id="COG1936">
    <property type="taxonomic scope" value="Bacteria"/>
</dbReference>
<keyword evidence="2" id="KW-0698">rRNA processing</keyword>
<dbReference type="GO" id="GO:0016887">
    <property type="term" value="F:ATP hydrolysis activity"/>
    <property type="evidence" value="ECO:0007669"/>
    <property type="project" value="InterPro"/>
</dbReference>
<keyword evidence="1" id="KW-0690">Ribosome biogenesis</keyword>
<dbReference type="HOGENOM" id="CLU_079096_0_1_0"/>
<dbReference type="Gene3D" id="3.40.50.300">
    <property type="entry name" value="P-loop containing nucleotide triphosphate hydrolases"/>
    <property type="match status" value="1"/>
</dbReference>
<evidence type="ECO:0000256" key="4">
    <source>
        <dbReference type="ARBA" id="ARBA00022741"/>
    </source>
</evidence>
<proteinExistence type="inferred from homology"/>
<reference evidence="7" key="1">
    <citation type="submission" date="2011-01" db="EMBL/GenBank/DDBJ databases">
        <title>Complete sequence of chromosome of Thermovibrio ammonificans HB-1.</title>
        <authorList>
            <consortium name="US DOE Joint Genome Institute"/>
            <person name="Lucas S."/>
            <person name="Copeland A."/>
            <person name="Lapidus A."/>
            <person name="Cheng J.-F."/>
            <person name="Goodwin L."/>
            <person name="Pitluck S."/>
            <person name="Davenport K."/>
            <person name="Detter J.C."/>
            <person name="Han C."/>
            <person name="Tapia R."/>
            <person name="Land M."/>
            <person name="Hauser L."/>
            <person name="Kyrpides N."/>
            <person name="Ivanova N."/>
            <person name="Ovchinnikova G."/>
            <person name="Vetriani C."/>
            <person name="Woyke T."/>
        </authorList>
    </citation>
    <scope>NUCLEOTIDE SEQUENCE [LARGE SCALE GENOMIC DNA]</scope>
    <source>
        <strain evidence="7">HB-1</strain>
    </source>
</reference>
<evidence type="ECO:0000313" key="7">
    <source>
        <dbReference type="EMBL" id="ADU97526.1"/>
    </source>
</evidence>
<keyword evidence="4" id="KW-0547">Nucleotide-binding</keyword>
<evidence type="ECO:0000256" key="3">
    <source>
        <dbReference type="ARBA" id="ARBA00022679"/>
    </source>
</evidence>
<evidence type="ECO:0000256" key="1">
    <source>
        <dbReference type="ARBA" id="ARBA00022517"/>
    </source>
</evidence>
<evidence type="ECO:0000313" key="8">
    <source>
        <dbReference type="Proteomes" id="UP000006362"/>
    </source>
</evidence>
<dbReference type="HAMAP" id="MF_00039">
    <property type="entry name" value="Adenylate_kinase_AK6"/>
    <property type="match status" value="1"/>
</dbReference>
<dbReference type="KEGG" id="tam:Theam_1568"/>
<evidence type="ECO:0000256" key="2">
    <source>
        <dbReference type="ARBA" id="ARBA00022552"/>
    </source>
</evidence>
<dbReference type="AlphaFoldDB" id="E8T4Z4"/>